<dbReference type="OrthoDB" id="20772at2759"/>
<dbReference type="PANTHER" id="PTHR23099:SF0">
    <property type="entry name" value="GERM CELL NUCLEAR ACIDIC PROTEIN"/>
    <property type="match status" value="1"/>
</dbReference>
<evidence type="ECO:0000256" key="1">
    <source>
        <dbReference type="SAM" id="MobiDB-lite"/>
    </source>
</evidence>
<evidence type="ECO:0000259" key="2">
    <source>
        <dbReference type="SMART" id="SM00731"/>
    </source>
</evidence>
<feature type="domain" description="SprT-like" evidence="2">
    <location>
        <begin position="252"/>
        <end position="416"/>
    </location>
</feature>
<feature type="region of interest" description="Disordered" evidence="1">
    <location>
        <begin position="1"/>
        <end position="180"/>
    </location>
</feature>
<feature type="compositionally biased region" description="Low complexity" evidence="1">
    <location>
        <begin position="11"/>
        <end position="30"/>
    </location>
</feature>
<feature type="compositionally biased region" description="Low complexity" evidence="1">
    <location>
        <begin position="97"/>
        <end position="116"/>
    </location>
</feature>
<reference evidence="3 4" key="1">
    <citation type="journal article" date="2018" name="Plant J.">
        <title>Genome sequences of Chlorella sorokiniana UTEX 1602 and Micractinium conductrix SAG 241.80: implications to maltose excretion by a green alga.</title>
        <authorList>
            <person name="Arriola M.B."/>
            <person name="Velmurugan N."/>
            <person name="Zhang Y."/>
            <person name="Plunkett M.H."/>
            <person name="Hondzo H."/>
            <person name="Barney B.M."/>
        </authorList>
    </citation>
    <scope>NUCLEOTIDE SEQUENCE [LARGE SCALE GENOMIC DNA]</scope>
    <source>
        <strain evidence="4">UTEX 1602</strain>
    </source>
</reference>
<accession>A0A2P6TT95</accession>
<dbReference type="EMBL" id="LHPG02000007">
    <property type="protein sequence ID" value="PRW57290.1"/>
    <property type="molecule type" value="Genomic_DNA"/>
</dbReference>
<dbReference type="InterPro" id="IPR006640">
    <property type="entry name" value="SprT-like_domain"/>
</dbReference>
<evidence type="ECO:0000313" key="3">
    <source>
        <dbReference type="EMBL" id="PRW57290.1"/>
    </source>
</evidence>
<sequence length="496" mass="53043">MRDTEEAEFLSAASSPGGSCSSEPGSPAGSTCSSVDSEELQALLEELQIVPPRPGKRRLAGSDGDDRDDASSRRPAASPRLEGGRRQAPLPPPPPAAGSRAPSAQAAAAAAPAAEPEVIELLDSSEESEGEEEEEWRIAAPATTQKRRVVDSDSGSDSDGELDGADDLDEEEPAAAEPALLPFFAAIPSLGVARPGSSAGAAPPRQQQPGSRAAAPPRTSSQQHAAPPPATQQLGAGADRPQSASAFKKQREELTAQLFQEFNRTVFEGQLPRDLEIRWNARLLTTAGLTHYKREIPDDPYAPPIYTARVELSSKVLDCFSKLERTLCHELCHVAAWLVNHTAKPPHGPMFRGWAAKAMRLYSHLDITTCHAYDIFYPFRWQCSNGTCLQEYGRHSNSIDVKKKVCGACRAPLVFLGKFKPDGTPAKQRAPSKFAEFVKENAAAIKAQLPVGTPHKEVMQRVAGMYAAAKQQQQQQGAAGSGSQATATTTISLLDD</sequence>
<dbReference type="Proteomes" id="UP000239899">
    <property type="component" value="Unassembled WGS sequence"/>
</dbReference>
<dbReference type="GO" id="GO:0006950">
    <property type="term" value="P:response to stress"/>
    <property type="evidence" value="ECO:0007669"/>
    <property type="project" value="UniProtKB-ARBA"/>
</dbReference>
<comment type="caution">
    <text evidence="3">The sequence shown here is derived from an EMBL/GenBank/DDBJ whole genome shotgun (WGS) entry which is preliminary data.</text>
</comment>
<evidence type="ECO:0000313" key="4">
    <source>
        <dbReference type="Proteomes" id="UP000239899"/>
    </source>
</evidence>
<proteinExistence type="predicted"/>
<dbReference type="STRING" id="3076.A0A2P6TT95"/>
<dbReference type="AlphaFoldDB" id="A0A2P6TT95"/>
<organism evidence="3 4">
    <name type="scientific">Chlorella sorokiniana</name>
    <name type="common">Freshwater green alga</name>
    <dbReference type="NCBI Taxonomy" id="3076"/>
    <lineage>
        <taxon>Eukaryota</taxon>
        <taxon>Viridiplantae</taxon>
        <taxon>Chlorophyta</taxon>
        <taxon>core chlorophytes</taxon>
        <taxon>Trebouxiophyceae</taxon>
        <taxon>Chlorellales</taxon>
        <taxon>Chlorellaceae</taxon>
        <taxon>Chlorella clade</taxon>
        <taxon>Chlorella</taxon>
    </lineage>
</organism>
<keyword evidence="4" id="KW-1185">Reference proteome</keyword>
<feature type="compositionally biased region" description="Acidic residues" evidence="1">
    <location>
        <begin position="117"/>
        <end position="135"/>
    </location>
</feature>
<name>A0A2P6TT95_CHLSO</name>
<dbReference type="GO" id="GO:0005634">
    <property type="term" value="C:nucleus"/>
    <property type="evidence" value="ECO:0007669"/>
    <property type="project" value="TreeGrafter"/>
</dbReference>
<feature type="region of interest" description="Disordered" evidence="1">
    <location>
        <begin position="194"/>
        <end position="248"/>
    </location>
</feature>
<feature type="region of interest" description="Disordered" evidence="1">
    <location>
        <begin position="470"/>
        <end position="496"/>
    </location>
</feature>
<gene>
    <name evidence="3" type="ORF">C2E21_4180</name>
</gene>
<dbReference type="PANTHER" id="PTHR23099">
    <property type="entry name" value="TRANSCRIPTIONAL REGULATOR"/>
    <property type="match status" value="1"/>
</dbReference>
<dbReference type="Pfam" id="PF10263">
    <property type="entry name" value="SprT-like"/>
    <property type="match status" value="1"/>
</dbReference>
<dbReference type="SMART" id="SM00731">
    <property type="entry name" value="SprT"/>
    <property type="match status" value="1"/>
</dbReference>
<feature type="compositionally biased region" description="Low complexity" evidence="1">
    <location>
        <begin position="470"/>
        <end position="490"/>
    </location>
</feature>
<protein>
    <submittedName>
        <fullName evidence="3">HMG box-containing</fullName>
    </submittedName>
</protein>
<feature type="compositionally biased region" description="Acidic residues" evidence="1">
    <location>
        <begin position="154"/>
        <end position="174"/>
    </location>
</feature>
<feature type="compositionally biased region" description="Low complexity" evidence="1">
    <location>
        <begin position="194"/>
        <end position="205"/>
    </location>
</feature>